<accession>A0AAJ3N0F9</accession>
<dbReference type="PANTHER" id="PTHR48267">
    <property type="entry name" value="CUPREDOXIN SUPERFAMILY PROTEIN"/>
    <property type="match status" value="1"/>
</dbReference>
<feature type="domain" description="Plastocyanin-like" evidence="4">
    <location>
        <begin position="8"/>
        <end position="76"/>
    </location>
</feature>
<keyword evidence="6" id="KW-1185">Reference proteome</keyword>
<dbReference type="SUPFAM" id="SSF49503">
    <property type="entry name" value="Cupredoxins"/>
    <property type="match status" value="1"/>
</dbReference>
<dbReference type="Pfam" id="PF00394">
    <property type="entry name" value="Cu-oxidase"/>
    <property type="match status" value="1"/>
</dbReference>
<dbReference type="Proteomes" id="UP000188998">
    <property type="component" value="Unassembled WGS sequence"/>
</dbReference>
<dbReference type="GeneID" id="85658974"/>
<keyword evidence="3" id="KW-0131">Cell cycle</keyword>
<proteinExistence type="predicted"/>
<evidence type="ECO:0000313" key="6">
    <source>
        <dbReference type="Proteomes" id="UP000188998"/>
    </source>
</evidence>
<dbReference type="PANTHER" id="PTHR48267:SF1">
    <property type="entry name" value="BILIRUBIN OXIDASE"/>
    <property type="match status" value="1"/>
</dbReference>
<dbReference type="InterPro" id="IPR008972">
    <property type="entry name" value="Cupredoxin"/>
</dbReference>
<evidence type="ECO:0000313" key="5">
    <source>
        <dbReference type="EMBL" id="OOF71830.1"/>
    </source>
</evidence>
<evidence type="ECO:0000259" key="4">
    <source>
        <dbReference type="Pfam" id="PF00394"/>
    </source>
</evidence>
<protein>
    <recommendedName>
        <fullName evidence="4">Plastocyanin-like domain-containing protein</fullName>
    </recommendedName>
</protein>
<dbReference type="EMBL" id="MLAB01000031">
    <property type="protein sequence ID" value="OOF71830.1"/>
    <property type="molecule type" value="Genomic_DNA"/>
</dbReference>
<dbReference type="InterPro" id="IPR001117">
    <property type="entry name" value="Cu-oxidase_2nd"/>
</dbReference>
<keyword evidence="1" id="KW-0132">Cell division</keyword>
<organism evidence="5 6">
    <name type="scientific">Rodentibacter caecimuris</name>
    <dbReference type="NCBI Taxonomy" id="1796644"/>
    <lineage>
        <taxon>Bacteria</taxon>
        <taxon>Pseudomonadati</taxon>
        <taxon>Pseudomonadota</taxon>
        <taxon>Gammaproteobacteria</taxon>
        <taxon>Pasteurellales</taxon>
        <taxon>Pasteurellaceae</taxon>
        <taxon>Rodentibacter</taxon>
    </lineage>
</organism>
<comment type="caution">
    <text evidence="5">The sequence shown here is derived from an EMBL/GenBank/DDBJ whole genome shotgun (WGS) entry which is preliminary data.</text>
</comment>
<reference evidence="5 6" key="1">
    <citation type="submission" date="2016-10" db="EMBL/GenBank/DDBJ databases">
        <title>Rodentibacter gen. nov. and new species.</title>
        <authorList>
            <person name="Christensen H."/>
        </authorList>
    </citation>
    <scope>NUCLEOTIDE SEQUENCE [LARGE SCALE GENOMIC DNA]</scope>
    <source>
        <strain evidence="5 6">199137021</strain>
    </source>
</reference>
<dbReference type="GO" id="GO:0051301">
    <property type="term" value="P:cell division"/>
    <property type="evidence" value="ECO:0007669"/>
    <property type="project" value="UniProtKB-KW"/>
</dbReference>
<sequence>MLTNGAQYPKHITPKDWVRLRLLNGCNARSLRLATSDERPMYVIASDGGFLNEPIKVNELEMIIGERFEVLIDLSDGKAVDLVRSNGHGITSVQSKTTGIKSRNYVTKRTRQFTDKIGKLI</sequence>
<dbReference type="RefSeq" id="WP_059366355.1">
    <property type="nucleotide sequence ID" value="NZ_BBXJ01000001.1"/>
</dbReference>
<dbReference type="Gene3D" id="2.60.40.420">
    <property type="entry name" value="Cupredoxins - blue copper proteins"/>
    <property type="match status" value="1"/>
</dbReference>
<name>A0AAJ3N0F9_9PAST</name>
<evidence type="ECO:0000256" key="2">
    <source>
        <dbReference type="ARBA" id="ARBA00022764"/>
    </source>
</evidence>
<evidence type="ECO:0000256" key="3">
    <source>
        <dbReference type="ARBA" id="ARBA00023306"/>
    </source>
</evidence>
<dbReference type="InterPro" id="IPR045087">
    <property type="entry name" value="Cu-oxidase_fam"/>
</dbReference>
<evidence type="ECO:0000256" key="1">
    <source>
        <dbReference type="ARBA" id="ARBA00022618"/>
    </source>
</evidence>
<dbReference type="AlphaFoldDB" id="A0AAJ3N0F9"/>
<keyword evidence="2" id="KW-0574">Periplasm</keyword>
<gene>
    <name evidence="5" type="ORF">BKG90_07155</name>
</gene>